<name>A0A0L0V948_9BASI</name>
<reference evidence="2" key="1">
    <citation type="submission" date="2014-03" db="EMBL/GenBank/DDBJ databases">
        <title>The Genome Sequence of Puccinia striiformis f. sp. tritici PST-78.</title>
        <authorList>
            <consortium name="The Broad Institute Genome Sequencing Platform"/>
            <person name="Cuomo C."/>
            <person name="Hulbert S."/>
            <person name="Chen X."/>
            <person name="Walker B."/>
            <person name="Young S.K."/>
            <person name="Zeng Q."/>
            <person name="Gargeya S."/>
            <person name="Fitzgerald M."/>
            <person name="Haas B."/>
            <person name="Abouelleil A."/>
            <person name="Alvarado L."/>
            <person name="Arachchi H.M."/>
            <person name="Berlin A.M."/>
            <person name="Chapman S.B."/>
            <person name="Goldberg J."/>
            <person name="Griggs A."/>
            <person name="Gujja S."/>
            <person name="Hansen M."/>
            <person name="Howarth C."/>
            <person name="Imamovic A."/>
            <person name="Larimer J."/>
            <person name="McCowan C."/>
            <person name="Montmayeur A."/>
            <person name="Murphy C."/>
            <person name="Neiman D."/>
            <person name="Pearson M."/>
            <person name="Priest M."/>
            <person name="Roberts A."/>
            <person name="Saif S."/>
            <person name="Shea T."/>
            <person name="Sisk P."/>
            <person name="Sykes S."/>
            <person name="Wortman J."/>
            <person name="Nusbaum C."/>
            <person name="Birren B."/>
        </authorList>
    </citation>
    <scope>NUCLEOTIDE SEQUENCE [LARGE SCALE GENOMIC DNA]</scope>
    <source>
        <strain evidence="2">race PST-78</strain>
    </source>
</reference>
<evidence type="ECO:0000313" key="1">
    <source>
        <dbReference type="EMBL" id="KNE95721.1"/>
    </source>
</evidence>
<comment type="caution">
    <text evidence="1">The sequence shown here is derived from an EMBL/GenBank/DDBJ whole genome shotgun (WGS) entry which is preliminary data.</text>
</comment>
<dbReference type="AlphaFoldDB" id="A0A0L0V948"/>
<accession>A0A0L0V948</accession>
<protein>
    <submittedName>
        <fullName evidence="1">Uncharacterized protein</fullName>
    </submittedName>
</protein>
<evidence type="ECO:0000313" key="2">
    <source>
        <dbReference type="Proteomes" id="UP000054564"/>
    </source>
</evidence>
<organism evidence="1 2">
    <name type="scientific">Puccinia striiformis f. sp. tritici PST-78</name>
    <dbReference type="NCBI Taxonomy" id="1165861"/>
    <lineage>
        <taxon>Eukaryota</taxon>
        <taxon>Fungi</taxon>
        <taxon>Dikarya</taxon>
        <taxon>Basidiomycota</taxon>
        <taxon>Pucciniomycotina</taxon>
        <taxon>Pucciniomycetes</taxon>
        <taxon>Pucciniales</taxon>
        <taxon>Pucciniaceae</taxon>
        <taxon>Puccinia</taxon>
    </lineage>
</organism>
<dbReference type="Proteomes" id="UP000054564">
    <property type="component" value="Unassembled WGS sequence"/>
</dbReference>
<sequence length="173" mass="19002">MDQQSSATSFIEQDDPKSVAPVVNPEVTHYIPPVSPAFDGESWAANLSAEANTTAQAAAPATAISQPLHGMVPQSQISKRLDPLCIHISPNQWVIKRHSYTTCTPLTSMATHHLQWELNLAILPARCHQDSWVAILTELEEVSFKKAHSQALTSSIGRLEHHLKKTRANNNKA</sequence>
<keyword evidence="2" id="KW-1185">Reference proteome</keyword>
<proteinExistence type="predicted"/>
<gene>
    <name evidence="1" type="ORF">PSTG_10939</name>
</gene>
<dbReference type="EMBL" id="AJIL01000092">
    <property type="protein sequence ID" value="KNE95721.1"/>
    <property type="molecule type" value="Genomic_DNA"/>
</dbReference>